<accession>A0A3A1Y2D5</accession>
<dbReference type="InterPro" id="IPR016181">
    <property type="entry name" value="Acyl_CoA_acyltransferase"/>
</dbReference>
<dbReference type="Pfam" id="PF00583">
    <property type="entry name" value="Acetyltransf_1"/>
    <property type="match status" value="1"/>
</dbReference>
<keyword evidence="3" id="KW-1185">Reference proteome</keyword>
<evidence type="ECO:0000313" key="3">
    <source>
        <dbReference type="Proteomes" id="UP000266258"/>
    </source>
</evidence>
<dbReference type="InterPro" id="IPR000182">
    <property type="entry name" value="GNAT_dom"/>
</dbReference>
<dbReference type="Proteomes" id="UP000266258">
    <property type="component" value="Unassembled WGS sequence"/>
</dbReference>
<sequence>MSLKNYLNYLQLSLLASLRVPLEALSSKEVLVCARPLLGADIYRLAELDLLDNLDPWVASTFANYGAQVDLTQQNLTYRQGLYGVVLERLQRPQGEVPPQSNLKQEIAEFAQLLFNYRQQELKVNAQVDLAQGQKFSQQLTLAWKELQKAWQKDPEQKGESLNFAPQVLNVLAREYNLDRKLLEKMEQANFAPWQEFFAQYLAPTAELVQKVLQEQMSLAASQVNWLAPSFASFKPELSKRQRQAYLQHEQIIGFMCFDAQFEMLNLDNITVNPLYRKSGYAQVLLDIMFAFGTLQQTSNYLLEVRESNYPAINLYQKNGFVLLNKRHNYYDHSLNGQAEHALIYQKLCS</sequence>
<dbReference type="AlphaFoldDB" id="A0A3A1Y2D5"/>
<dbReference type="Gene3D" id="3.40.630.30">
    <property type="match status" value="1"/>
</dbReference>
<feature type="domain" description="N-acetyltransferase" evidence="1">
    <location>
        <begin position="189"/>
        <end position="350"/>
    </location>
</feature>
<dbReference type="RefSeq" id="WP_119497498.1">
    <property type="nucleotide sequence ID" value="NZ_NRJH01000056.1"/>
</dbReference>
<dbReference type="PROSITE" id="PS51186">
    <property type="entry name" value="GNAT"/>
    <property type="match status" value="1"/>
</dbReference>
<dbReference type="SUPFAM" id="SSF55729">
    <property type="entry name" value="Acyl-CoA N-acyltransferases (Nat)"/>
    <property type="match status" value="1"/>
</dbReference>
<name>A0A3A1Y2D5_9GAMM</name>
<reference evidence="2 3" key="1">
    <citation type="submission" date="2017-08" db="EMBL/GenBank/DDBJ databases">
        <title>Reclassification of Bisgaard taxon 37 and 44.</title>
        <authorList>
            <person name="Christensen H."/>
        </authorList>
    </citation>
    <scope>NUCLEOTIDE SEQUENCE [LARGE SCALE GENOMIC DNA]</scope>
    <source>
        <strain evidence="2 3">B96_4</strain>
    </source>
</reference>
<organism evidence="2 3">
    <name type="scientific">Psittacicella melopsittaci</name>
    <dbReference type="NCBI Taxonomy" id="2028576"/>
    <lineage>
        <taxon>Bacteria</taxon>
        <taxon>Pseudomonadati</taxon>
        <taxon>Pseudomonadota</taxon>
        <taxon>Gammaproteobacteria</taxon>
        <taxon>Pasteurellales</taxon>
        <taxon>Psittacicellaceae</taxon>
        <taxon>Psittacicella</taxon>
    </lineage>
</organism>
<protein>
    <recommendedName>
        <fullName evidence="1">N-acetyltransferase domain-containing protein</fullName>
    </recommendedName>
</protein>
<evidence type="ECO:0000313" key="2">
    <source>
        <dbReference type="EMBL" id="RIY31725.1"/>
    </source>
</evidence>
<proteinExistence type="predicted"/>
<evidence type="ECO:0000259" key="1">
    <source>
        <dbReference type="PROSITE" id="PS51186"/>
    </source>
</evidence>
<dbReference type="OrthoDB" id="9796919at2"/>
<dbReference type="EMBL" id="NRJH01000056">
    <property type="protein sequence ID" value="RIY31725.1"/>
    <property type="molecule type" value="Genomic_DNA"/>
</dbReference>
<gene>
    <name evidence="2" type="ORF">CJP74_06540</name>
</gene>
<comment type="caution">
    <text evidence="2">The sequence shown here is derived from an EMBL/GenBank/DDBJ whole genome shotgun (WGS) entry which is preliminary data.</text>
</comment>
<dbReference type="GO" id="GO:0016747">
    <property type="term" value="F:acyltransferase activity, transferring groups other than amino-acyl groups"/>
    <property type="evidence" value="ECO:0007669"/>
    <property type="project" value="InterPro"/>
</dbReference>